<evidence type="ECO:0000259" key="1">
    <source>
        <dbReference type="Pfam" id="PF00583"/>
    </source>
</evidence>
<proteinExistence type="predicted"/>
<gene>
    <name evidence="3" type="ORF">G4D64_09250</name>
    <name evidence="2" type="ORF">H1Z61_09860</name>
</gene>
<feature type="domain" description="N-acetyltransferase" evidence="1">
    <location>
        <begin position="7"/>
        <end position="41"/>
    </location>
</feature>
<dbReference type="RefSeq" id="WP_163242076.1">
    <property type="nucleotide sequence ID" value="NZ_CP082780.1"/>
</dbReference>
<comment type="caution">
    <text evidence="3">The sequence shown here is derived from an EMBL/GenBank/DDBJ whole genome shotgun (WGS) entry which is preliminary data.</text>
</comment>
<evidence type="ECO:0000313" key="4">
    <source>
        <dbReference type="Proteomes" id="UP000472971"/>
    </source>
</evidence>
<dbReference type="Proteomes" id="UP000570010">
    <property type="component" value="Unassembled WGS sequence"/>
</dbReference>
<evidence type="ECO:0000313" key="3">
    <source>
        <dbReference type="EMBL" id="NEY81680.1"/>
    </source>
</evidence>
<dbReference type="EMBL" id="JAAIWN010000019">
    <property type="protein sequence ID" value="NEY81680.1"/>
    <property type="molecule type" value="Genomic_DNA"/>
</dbReference>
<dbReference type="CDD" id="cd04301">
    <property type="entry name" value="NAT_SF"/>
    <property type="match status" value="1"/>
</dbReference>
<keyword evidence="3" id="KW-0808">Transferase</keyword>
<dbReference type="AlphaFoldDB" id="A0A6B3VTT1"/>
<dbReference type="SUPFAM" id="SSF55729">
    <property type="entry name" value="Acyl-CoA N-acyltransferases (Nat)"/>
    <property type="match status" value="1"/>
</dbReference>
<dbReference type="InterPro" id="IPR016181">
    <property type="entry name" value="Acyl_CoA_acyltransferase"/>
</dbReference>
<evidence type="ECO:0000313" key="2">
    <source>
        <dbReference type="EMBL" id="MBA4537425.1"/>
    </source>
</evidence>
<reference evidence="2 5" key="2">
    <citation type="submission" date="2020-07" db="EMBL/GenBank/DDBJ databases">
        <authorList>
            <person name="Feng H."/>
        </authorList>
    </citation>
    <scope>NUCLEOTIDE SEQUENCE [LARGE SCALE GENOMIC DNA]</scope>
    <source>
        <strain evidence="2">S-12</strain>
        <strain evidence="5">s-12</strain>
    </source>
</reference>
<dbReference type="Gene3D" id="3.40.630.30">
    <property type="match status" value="1"/>
</dbReference>
<dbReference type="Proteomes" id="UP000472971">
    <property type="component" value="Unassembled WGS sequence"/>
</dbReference>
<keyword evidence="4" id="KW-1185">Reference proteome</keyword>
<reference evidence="3 4" key="1">
    <citation type="submission" date="2020-02" db="EMBL/GenBank/DDBJ databases">
        <title>Bacillus aquiflavi sp. nov., isolated from yellow water of strong flavor Chinese baijiu in Yibin region of China.</title>
        <authorList>
            <person name="Xie J."/>
        </authorList>
    </citation>
    <scope>NUCLEOTIDE SEQUENCE [LARGE SCALE GENOMIC DNA]</scope>
    <source>
        <strain evidence="3 4">3H-10</strain>
    </source>
</reference>
<accession>A0A6B3VTT1</accession>
<dbReference type="EMBL" id="JACEIO010000021">
    <property type="protein sequence ID" value="MBA4537425.1"/>
    <property type="molecule type" value="Genomic_DNA"/>
</dbReference>
<name>A0A6B3VTT1_9BACI</name>
<dbReference type="GO" id="GO:0016747">
    <property type="term" value="F:acyltransferase activity, transferring groups other than amino-acyl groups"/>
    <property type="evidence" value="ECO:0007669"/>
    <property type="project" value="InterPro"/>
</dbReference>
<dbReference type="Pfam" id="PF00583">
    <property type="entry name" value="Acetyltransf_1"/>
    <property type="match status" value="1"/>
</dbReference>
<dbReference type="InterPro" id="IPR000182">
    <property type="entry name" value="GNAT_dom"/>
</dbReference>
<protein>
    <submittedName>
        <fullName evidence="3">GNAT family N-acetyltransferase</fullName>
    </submittedName>
</protein>
<sequence length="53" mass="6163">MKSKLFGWFITVYTLPQHRNNGIAHQLVDDVCSWLKDKGAKWARLWSSSSARK</sequence>
<organism evidence="3 4">
    <name type="scientific">Bacillus aquiflavi</name>
    <dbReference type="NCBI Taxonomy" id="2672567"/>
    <lineage>
        <taxon>Bacteria</taxon>
        <taxon>Bacillati</taxon>
        <taxon>Bacillota</taxon>
        <taxon>Bacilli</taxon>
        <taxon>Bacillales</taxon>
        <taxon>Bacillaceae</taxon>
        <taxon>Bacillus</taxon>
    </lineage>
</organism>
<evidence type="ECO:0000313" key="5">
    <source>
        <dbReference type="Proteomes" id="UP000570010"/>
    </source>
</evidence>